<dbReference type="AlphaFoldDB" id="A0A4U6QMC0"/>
<keyword evidence="2" id="KW-0472">Membrane</keyword>
<sequence length="365" mass="41062">MNVPTSIILVLLAVAWLVVLVPMVARRREKVHRSPAAGAGLRVLRRASGTLRRPHRRGGVSHHPIEIREEQAVSVGTGPQEHAPVDAAEEWAAEQAQRRPRVVTSGREEQRPETDRLAEVDEDEIPRYHGSTRYEPEAVAAADDQVDEQAPVTAEPLAEFDTDEIPTVERPSHLQAVAEPPAPAAPLQDEWDEADWESSRGGATGPSDYDRVTEHNDEELRPVPRRAGRGGFDPDAAEATRAYRYQQRRRVTLALLIATVVFALGGALASSVLWWPATVCALLLVAYLGYLRRQVTIEAQIRRRRMEKLQQARQVRPAVELARARSEREATLYRNRRVVDVEDDDPVFEHLEYHEVQQYRRAVGE</sequence>
<feature type="region of interest" description="Disordered" evidence="1">
    <location>
        <begin position="192"/>
        <end position="234"/>
    </location>
</feature>
<feature type="transmembrane region" description="Helical" evidence="2">
    <location>
        <begin position="274"/>
        <end position="291"/>
    </location>
</feature>
<dbReference type="EMBL" id="SZZH01000001">
    <property type="protein sequence ID" value="TKV61807.1"/>
    <property type="molecule type" value="Genomic_DNA"/>
</dbReference>
<evidence type="ECO:0000256" key="2">
    <source>
        <dbReference type="SAM" id="Phobius"/>
    </source>
</evidence>
<evidence type="ECO:0000256" key="1">
    <source>
        <dbReference type="SAM" id="MobiDB-lite"/>
    </source>
</evidence>
<evidence type="ECO:0000313" key="3">
    <source>
        <dbReference type="EMBL" id="TKV61807.1"/>
    </source>
</evidence>
<gene>
    <name evidence="3" type="ORF">FDO65_09770</name>
</gene>
<comment type="caution">
    <text evidence="3">The sequence shown here is derived from an EMBL/GenBank/DDBJ whole genome shotgun (WGS) entry which is preliminary data.</text>
</comment>
<proteinExistence type="predicted"/>
<feature type="region of interest" description="Disordered" evidence="1">
    <location>
        <begin position="92"/>
        <end position="121"/>
    </location>
</feature>
<keyword evidence="4" id="KW-1185">Reference proteome</keyword>
<feature type="transmembrane region" description="Helical" evidence="2">
    <location>
        <begin position="6"/>
        <end position="25"/>
    </location>
</feature>
<accession>A0A4U6QMC0</accession>
<dbReference type="NCBIfam" id="NF045516">
    <property type="entry name" value="GlpR"/>
    <property type="match status" value="1"/>
</dbReference>
<organism evidence="3 4">
    <name type="scientific">Nakamurella flava</name>
    <dbReference type="NCBI Taxonomy" id="2576308"/>
    <lineage>
        <taxon>Bacteria</taxon>
        <taxon>Bacillati</taxon>
        <taxon>Actinomycetota</taxon>
        <taxon>Actinomycetes</taxon>
        <taxon>Nakamurellales</taxon>
        <taxon>Nakamurellaceae</taxon>
        <taxon>Nakamurella</taxon>
    </lineage>
</organism>
<name>A0A4U6QMC0_9ACTN</name>
<dbReference type="OrthoDB" id="3696421at2"/>
<dbReference type="Proteomes" id="UP000306985">
    <property type="component" value="Unassembled WGS sequence"/>
</dbReference>
<feature type="compositionally biased region" description="Basic and acidic residues" evidence="1">
    <location>
        <begin position="208"/>
        <end position="222"/>
    </location>
</feature>
<reference evidence="3 4" key="1">
    <citation type="submission" date="2019-05" db="EMBL/GenBank/DDBJ databases">
        <title>Nakamurella sp. N5BH11, whole genome shotgun sequence.</title>
        <authorList>
            <person name="Tuo L."/>
        </authorList>
    </citation>
    <scope>NUCLEOTIDE SEQUENCE [LARGE SCALE GENOMIC DNA]</scope>
    <source>
        <strain evidence="3 4">N5BH11</strain>
    </source>
</reference>
<protein>
    <submittedName>
        <fullName evidence="3">Uncharacterized protein</fullName>
    </submittedName>
</protein>
<feature type="compositionally biased region" description="Basic and acidic residues" evidence="1">
    <location>
        <begin position="106"/>
        <end position="119"/>
    </location>
</feature>
<dbReference type="RefSeq" id="WP_137449112.1">
    <property type="nucleotide sequence ID" value="NZ_SZZH01000001.1"/>
</dbReference>
<dbReference type="InterPro" id="IPR053779">
    <property type="entry name" value="GlpR"/>
</dbReference>
<keyword evidence="2" id="KW-1133">Transmembrane helix</keyword>
<evidence type="ECO:0000313" key="4">
    <source>
        <dbReference type="Proteomes" id="UP000306985"/>
    </source>
</evidence>
<feature type="transmembrane region" description="Helical" evidence="2">
    <location>
        <begin position="251"/>
        <end position="268"/>
    </location>
</feature>
<keyword evidence="2" id="KW-0812">Transmembrane</keyword>